<evidence type="ECO:0000256" key="2">
    <source>
        <dbReference type="SAM" id="MobiDB-lite"/>
    </source>
</evidence>
<dbReference type="Proteomes" id="UP000015241">
    <property type="component" value="Unassembled WGS sequence"/>
</dbReference>
<gene>
    <name evidence="3" type="ORF">FOMPIDRAFT_1030325</name>
</gene>
<reference evidence="3 4" key="1">
    <citation type="journal article" date="2012" name="Science">
        <title>The Paleozoic origin of enzymatic lignin decomposition reconstructed from 31 fungal genomes.</title>
        <authorList>
            <person name="Floudas D."/>
            <person name="Binder M."/>
            <person name="Riley R."/>
            <person name="Barry K."/>
            <person name="Blanchette R.A."/>
            <person name="Henrissat B."/>
            <person name="Martinez A.T."/>
            <person name="Otillar R."/>
            <person name="Spatafora J.W."/>
            <person name="Yadav J.S."/>
            <person name="Aerts A."/>
            <person name="Benoit I."/>
            <person name="Boyd A."/>
            <person name="Carlson A."/>
            <person name="Copeland A."/>
            <person name="Coutinho P.M."/>
            <person name="de Vries R.P."/>
            <person name="Ferreira P."/>
            <person name="Findley K."/>
            <person name="Foster B."/>
            <person name="Gaskell J."/>
            <person name="Glotzer D."/>
            <person name="Gorecki P."/>
            <person name="Heitman J."/>
            <person name="Hesse C."/>
            <person name="Hori C."/>
            <person name="Igarashi K."/>
            <person name="Jurgens J.A."/>
            <person name="Kallen N."/>
            <person name="Kersten P."/>
            <person name="Kohler A."/>
            <person name="Kuees U."/>
            <person name="Kumar T.K.A."/>
            <person name="Kuo A."/>
            <person name="LaButti K."/>
            <person name="Larrondo L.F."/>
            <person name="Lindquist E."/>
            <person name="Ling A."/>
            <person name="Lombard V."/>
            <person name="Lucas S."/>
            <person name="Lundell T."/>
            <person name="Martin R."/>
            <person name="McLaughlin D.J."/>
            <person name="Morgenstern I."/>
            <person name="Morin E."/>
            <person name="Murat C."/>
            <person name="Nagy L.G."/>
            <person name="Nolan M."/>
            <person name="Ohm R.A."/>
            <person name="Patyshakuliyeva A."/>
            <person name="Rokas A."/>
            <person name="Ruiz-Duenas F.J."/>
            <person name="Sabat G."/>
            <person name="Salamov A."/>
            <person name="Samejima M."/>
            <person name="Schmutz J."/>
            <person name="Slot J.C."/>
            <person name="St John F."/>
            <person name="Stenlid J."/>
            <person name="Sun H."/>
            <person name="Sun S."/>
            <person name="Syed K."/>
            <person name="Tsang A."/>
            <person name="Wiebenga A."/>
            <person name="Young D."/>
            <person name="Pisabarro A."/>
            <person name="Eastwood D.C."/>
            <person name="Martin F."/>
            <person name="Cullen D."/>
            <person name="Grigoriev I.V."/>
            <person name="Hibbett D.S."/>
        </authorList>
    </citation>
    <scope>NUCLEOTIDE SEQUENCE</scope>
    <source>
        <strain evidence="4">FP-58527</strain>
    </source>
</reference>
<name>S8FR10_FOMSC</name>
<dbReference type="OrthoDB" id="270284at2759"/>
<comment type="similarity">
    <text evidence="1">Belongs to the TMA16 family.</text>
</comment>
<feature type="compositionally biased region" description="Basic and acidic residues" evidence="2">
    <location>
        <begin position="183"/>
        <end position="194"/>
    </location>
</feature>
<organism evidence="3 4">
    <name type="scientific">Fomitopsis schrenkii</name>
    <name type="common">Brown rot fungus</name>
    <dbReference type="NCBI Taxonomy" id="2126942"/>
    <lineage>
        <taxon>Eukaryota</taxon>
        <taxon>Fungi</taxon>
        <taxon>Dikarya</taxon>
        <taxon>Basidiomycota</taxon>
        <taxon>Agaricomycotina</taxon>
        <taxon>Agaricomycetes</taxon>
        <taxon>Polyporales</taxon>
        <taxon>Fomitopsis</taxon>
    </lineage>
</organism>
<protein>
    <recommendedName>
        <fullName evidence="5">Translation machinery-associated protein 16</fullName>
    </recommendedName>
</protein>
<dbReference type="GO" id="GO:0005634">
    <property type="term" value="C:nucleus"/>
    <property type="evidence" value="ECO:0007669"/>
    <property type="project" value="TreeGrafter"/>
</dbReference>
<evidence type="ECO:0000256" key="1">
    <source>
        <dbReference type="ARBA" id="ARBA00034127"/>
    </source>
</evidence>
<dbReference type="STRING" id="743788.S8FR10"/>
<dbReference type="AlphaFoldDB" id="S8FR10"/>
<dbReference type="eggNOG" id="ENOG502RY79">
    <property type="taxonomic scope" value="Eukaryota"/>
</dbReference>
<accession>S8FR10</accession>
<feature type="region of interest" description="Disordered" evidence="2">
    <location>
        <begin position="1"/>
        <end position="46"/>
    </location>
</feature>
<dbReference type="InterPro" id="IPR021346">
    <property type="entry name" value="Tma16"/>
</dbReference>
<proteinExistence type="inferred from homology"/>
<evidence type="ECO:0008006" key="5">
    <source>
        <dbReference type="Google" id="ProtNLM"/>
    </source>
</evidence>
<sequence length="223" mass="26020">MPPTKPGKKTTTQKREKLFHPQSRKAEQLMRVQQRKSRLAGLSKARTEKQKTQADIFSFFYYALPEDDVLSLEGLHDIIRDVWLKRFDEDLEEERKSRRKGRPKSTREQKIEELKLQESELYRTGMEVLDLTHPANVELFRRWDQTEVAYIKQLRFIRITSESPDLVAVSRPGRHPSLSINQKHVDSADQHDQPMDTDDEVPLLMEPPSRFASTIMTMDGSAS</sequence>
<dbReference type="InterPro" id="IPR038356">
    <property type="entry name" value="Tma16_sf"/>
</dbReference>
<dbReference type="PANTHER" id="PTHR13349">
    <property type="entry name" value="TRANSLATION MACHINERY-ASSOCIATED PROTEIN 16"/>
    <property type="match status" value="1"/>
</dbReference>
<dbReference type="Gene3D" id="1.20.1440.170">
    <property type="entry name" value="Translation machinery-associated protein 16-like"/>
    <property type="match status" value="1"/>
</dbReference>
<dbReference type="InParanoid" id="S8FR10"/>
<keyword evidence="4" id="KW-1185">Reference proteome</keyword>
<feature type="compositionally biased region" description="Basic residues" evidence="2">
    <location>
        <begin position="1"/>
        <end position="12"/>
    </location>
</feature>
<dbReference type="Pfam" id="PF11176">
    <property type="entry name" value="Tma16"/>
    <property type="match status" value="1"/>
</dbReference>
<dbReference type="PANTHER" id="PTHR13349:SF2">
    <property type="entry name" value="TRANSLATION MACHINERY-ASSOCIATED PROTEIN 16"/>
    <property type="match status" value="1"/>
</dbReference>
<evidence type="ECO:0000313" key="4">
    <source>
        <dbReference type="Proteomes" id="UP000015241"/>
    </source>
</evidence>
<dbReference type="HOGENOM" id="CLU_106400_0_0_1"/>
<feature type="region of interest" description="Disordered" evidence="2">
    <location>
        <begin position="169"/>
        <end position="202"/>
    </location>
</feature>
<feature type="compositionally biased region" description="Basic and acidic residues" evidence="2">
    <location>
        <begin position="13"/>
        <end position="28"/>
    </location>
</feature>
<evidence type="ECO:0000313" key="3">
    <source>
        <dbReference type="EMBL" id="EPT00690.1"/>
    </source>
</evidence>
<dbReference type="EMBL" id="KE504147">
    <property type="protein sequence ID" value="EPT00690.1"/>
    <property type="molecule type" value="Genomic_DNA"/>
</dbReference>